<organism evidence="2 3">
    <name type="scientific">Lacibacter luteus</name>
    <dbReference type="NCBI Taxonomy" id="2508719"/>
    <lineage>
        <taxon>Bacteria</taxon>
        <taxon>Pseudomonadati</taxon>
        <taxon>Bacteroidota</taxon>
        <taxon>Chitinophagia</taxon>
        <taxon>Chitinophagales</taxon>
        <taxon>Chitinophagaceae</taxon>
        <taxon>Lacibacter</taxon>
    </lineage>
</organism>
<evidence type="ECO:0000313" key="2">
    <source>
        <dbReference type="EMBL" id="RXK59346.1"/>
    </source>
</evidence>
<dbReference type="OrthoDB" id="925187at2"/>
<evidence type="ECO:0000313" key="3">
    <source>
        <dbReference type="Proteomes" id="UP000290204"/>
    </source>
</evidence>
<evidence type="ECO:0000256" key="1">
    <source>
        <dbReference type="SAM" id="SignalP"/>
    </source>
</evidence>
<accession>A0A4Q1CHF7</accession>
<sequence length="435" mass="48830">MTKPMYRAFLLLLCTLPIAAKAQFLMDMIDTTKDAGKGMLGIYKKFDHLRLSGYIQPQFQVAESKGIKTFEGPDFGTNVSNRFMLRRSRVRIDYVHFGKEAKAGVQIAFQFDVNERGFTIRDVWGRVFENKLQTFAFTTGMFARPFGYETNLSSSDRESPERTRMNQTLMKSERDLGAMITFEPRKKDAKMRYLKMDAGMFNGQGINATGDFDNSKDVIGRVALKPYPVTKKLAVSAGASLLYGGLLQNTKYKYSTGQSGGVTKLLVDSAVANIGTVSPRKYYGADLQLKLKNRKGFTELRGEYIGGVQTGTSTSSETPNALLTGIEGFHVRNFRGGNVYFLQHLFSTQHQLIVKYEWYDPNTKVKGTQIGASGKSLTAANIQYNTLGIGYINYLTENVKLVLYYAMVKNEKTALTGYTSDIKDNVLTCRLQFRF</sequence>
<dbReference type="EMBL" id="SDHW01000004">
    <property type="protein sequence ID" value="RXK59346.1"/>
    <property type="molecule type" value="Genomic_DNA"/>
</dbReference>
<comment type="caution">
    <text evidence="2">The sequence shown here is derived from an EMBL/GenBank/DDBJ whole genome shotgun (WGS) entry which is preliminary data.</text>
</comment>
<feature type="signal peptide" evidence="1">
    <location>
        <begin position="1"/>
        <end position="22"/>
    </location>
</feature>
<dbReference type="Gene3D" id="2.40.160.10">
    <property type="entry name" value="Porin"/>
    <property type="match status" value="1"/>
</dbReference>
<gene>
    <name evidence="2" type="ORF">ESA94_14520</name>
</gene>
<dbReference type="AlphaFoldDB" id="A0A4Q1CHF7"/>
<dbReference type="Proteomes" id="UP000290204">
    <property type="component" value="Unassembled WGS sequence"/>
</dbReference>
<protein>
    <submittedName>
        <fullName evidence="2">Porin</fullName>
    </submittedName>
</protein>
<dbReference type="RefSeq" id="WP_129131649.1">
    <property type="nucleotide sequence ID" value="NZ_SDHW01000004.1"/>
</dbReference>
<feature type="chain" id="PRO_5020871273" evidence="1">
    <location>
        <begin position="23"/>
        <end position="435"/>
    </location>
</feature>
<proteinExistence type="predicted"/>
<name>A0A4Q1CHF7_9BACT</name>
<keyword evidence="1" id="KW-0732">Signal</keyword>
<dbReference type="InterPro" id="IPR023614">
    <property type="entry name" value="Porin_dom_sf"/>
</dbReference>
<reference evidence="2 3" key="1">
    <citation type="submission" date="2019-01" db="EMBL/GenBank/DDBJ databases">
        <title>Lacibacter sp. strain TTM-7.</title>
        <authorList>
            <person name="Chen W.-M."/>
        </authorList>
    </citation>
    <scope>NUCLEOTIDE SEQUENCE [LARGE SCALE GENOMIC DNA]</scope>
    <source>
        <strain evidence="2 3">TTM-7</strain>
    </source>
</reference>
<keyword evidence="3" id="KW-1185">Reference proteome</keyword>